<feature type="transmembrane region" description="Helical" evidence="2">
    <location>
        <begin position="46"/>
        <end position="65"/>
    </location>
</feature>
<dbReference type="AlphaFoldDB" id="A0A438M081"/>
<name>A0A438M081_9ACTN</name>
<protein>
    <submittedName>
        <fullName evidence="3">Uncharacterized protein</fullName>
    </submittedName>
</protein>
<dbReference type="Proteomes" id="UP000284824">
    <property type="component" value="Unassembled WGS sequence"/>
</dbReference>
<dbReference type="EMBL" id="SAUN01000001">
    <property type="protein sequence ID" value="RVX39142.1"/>
    <property type="molecule type" value="Genomic_DNA"/>
</dbReference>
<keyword evidence="2" id="KW-0472">Membrane</keyword>
<feature type="compositionally biased region" description="Basic and acidic residues" evidence="1">
    <location>
        <begin position="300"/>
        <end position="311"/>
    </location>
</feature>
<dbReference type="RefSeq" id="WP_127931680.1">
    <property type="nucleotide sequence ID" value="NZ_SAUN01000001.1"/>
</dbReference>
<evidence type="ECO:0000313" key="3">
    <source>
        <dbReference type="EMBL" id="RVX39142.1"/>
    </source>
</evidence>
<comment type="caution">
    <text evidence="3">The sequence shown here is derived from an EMBL/GenBank/DDBJ whole genome shotgun (WGS) entry which is preliminary data.</text>
</comment>
<reference evidence="3 4" key="1">
    <citation type="submission" date="2019-01" db="EMBL/GenBank/DDBJ databases">
        <title>Sequencing the genomes of 1000 actinobacteria strains.</title>
        <authorList>
            <person name="Klenk H.-P."/>
        </authorList>
    </citation>
    <scope>NUCLEOTIDE SEQUENCE [LARGE SCALE GENOMIC DNA]</scope>
    <source>
        <strain evidence="3 4">DSM 43925</strain>
    </source>
</reference>
<feature type="transmembrane region" description="Helical" evidence="2">
    <location>
        <begin position="71"/>
        <end position="91"/>
    </location>
</feature>
<sequence>MNLSTDPGGVHGIPPRAIHERQLDDAMLLLQRAAAASHQRGQLLEAVRVTAAVALAAAGVLITLIGHGRTAVSIVGFFWFVVSAFLLKGLAGNTARQGALLQEMFDIALFHLPWRATVAGDPIPQPDVRRLARKLPRGGAKDKRITDGWYDPTNDVHHPYDVFIAQEQNLAWDARLRRRYSHLIAATAILWTTIGLVVGLAVADATLLDTLLSFFVPSLAAYQISYEIWSGQRKVADERDRLTKVVNTELHNGRPGPVPDDEWHRLRNVARDVQDGVLRTRLDTTRVPEWFYKRFRDDDERDFGDTAEGHRVRLAQDTPNSPP</sequence>
<evidence type="ECO:0000256" key="2">
    <source>
        <dbReference type="SAM" id="Phobius"/>
    </source>
</evidence>
<dbReference type="Pfam" id="PF18159">
    <property type="entry name" value="S_4TM"/>
    <property type="match status" value="1"/>
</dbReference>
<keyword evidence="4" id="KW-1185">Reference proteome</keyword>
<proteinExistence type="predicted"/>
<accession>A0A438M081</accession>
<feature type="region of interest" description="Disordered" evidence="1">
    <location>
        <begin position="300"/>
        <end position="323"/>
    </location>
</feature>
<dbReference type="InterPro" id="IPR049920">
    <property type="entry name" value="IK1_05631-like"/>
</dbReference>
<feature type="transmembrane region" description="Helical" evidence="2">
    <location>
        <begin position="183"/>
        <end position="205"/>
    </location>
</feature>
<dbReference type="OrthoDB" id="3297333at2"/>
<gene>
    <name evidence="3" type="ORF">EDD27_1488</name>
</gene>
<evidence type="ECO:0000313" key="4">
    <source>
        <dbReference type="Proteomes" id="UP000284824"/>
    </source>
</evidence>
<keyword evidence="2" id="KW-0812">Transmembrane</keyword>
<organism evidence="3 4">
    <name type="scientific">Nonomuraea polychroma</name>
    <dbReference type="NCBI Taxonomy" id="46176"/>
    <lineage>
        <taxon>Bacteria</taxon>
        <taxon>Bacillati</taxon>
        <taxon>Actinomycetota</taxon>
        <taxon>Actinomycetes</taxon>
        <taxon>Streptosporangiales</taxon>
        <taxon>Streptosporangiaceae</taxon>
        <taxon>Nonomuraea</taxon>
    </lineage>
</organism>
<evidence type="ECO:0000256" key="1">
    <source>
        <dbReference type="SAM" id="MobiDB-lite"/>
    </source>
</evidence>
<keyword evidence="2" id="KW-1133">Transmembrane helix</keyword>